<dbReference type="FunFam" id="3.30.460.10:FF:000007">
    <property type="entry name" value="2'-5'-oligoadenylate synthetase 1"/>
    <property type="match status" value="1"/>
</dbReference>
<dbReference type="GO" id="GO:0045071">
    <property type="term" value="P:negative regulation of viral genome replication"/>
    <property type="evidence" value="ECO:0007669"/>
    <property type="project" value="TreeGrafter"/>
</dbReference>
<dbReference type="Pfam" id="PF01909">
    <property type="entry name" value="NTP_transf_2"/>
    <property type="match status" value="1"/>
</dbReference>
<proteinExistence type="inferred from homology"/>
<sequence length="514" mass="58784">MAEYLAEKMNLYDVQANKLDAFIAEYLQPSEEFCKNVQEAVNRICKFLKERCRMDARVIKTVKGGSAGKGTTLEDNSDADLVVFLNCFFSFQDQADKRERIIYTIEQNLKLCCQSVAFSVTIQPPKKKGKPPRSLTLTLQSKRKSEAVEVDILPAYDVLGQITHDSKPPEWVYVNLIETKGEPGEFCTCFTELQRNFVKHRPPKFKGLLRLVKHWYKEYKKKLKQTDPSSKLPSKYALELLTVYAWQEGTKEAEQFNTAEGFCTVMNLLLQYQDLCIYWTKYYDFKNSIIEAYVKKRLGEKRPVIMDPSDPTGNTAMGKGWNLLAEEARLCLTWACCKNKNEPVKSWDVQPARAIQVTVQDGRTRASLAKLTGSPYTAIQKIKESMGSKCCIPVSEMALTLQKPDSGTIDLQNEQTLASYGLFYDTTLLLKAQEMKINVRDYNSRSLVYTVSPNETVMDLKRKIEKRTGVVANQQRLTYNDQELDDTRMLASYKISSQDTVYLLLRLRGGHPSF</sequence>
<dbReference type="SUPFAM" id="SSF81301">
    <property type="entry name" value="Nucleotidyltransferase"/>
    <property type="match status" value="1"/>
</dbReference>
<dbReference type="InterPro" id="IPR029071">
    <property type="entry name" value="Ubiquitin-like_domsf"/>
</dbReference>
<dbReference type="GO" id="GO:0045087">
    <property type="term" value="P:innate immune response"/>
    <property type="evidence" value="ECO:0007669"/>
    <property type="project" value="UniProtKB-KW"/>
</dbReference>
<dbReference type="Pfam" id="PF00240">
    <property type="entry name" value="ubiquitin"/>
    <property type="match status" value="1"/>
</dbReference>
<dbReference type="RefSeq" id="XP_044307341.1">
    <property type="nucleotide sequence ID" value="XM_044451406.1"/>
</dbReference>
<dbReference type="GO" id="GO:0001730">
    <property type="term" value="F:2'-5'-oligoadenylate synthetase activity"/>
    <property type="evidence" value="ECO:0007669"/>
    <property type="project" value="UniProtKB-EC"/>
</dbReference>
<dbReference type="PROSITE" id="PS50152">
    <property type="entry name" value="25A_SYNTH_3"/>
    <property type="match status" value="1"/>
</dbReference>
<dbReference type="KEGG" id="vko:123034202"/>
<evidence type="ECO:0000256" key="5">
    <source>
        <dbReference type="ARBA" id="ARBA00023118"/>
    </source>
</evidence>
<keyword evidence="5" id="KW-0051">Antiviral defense</keyword>
<dbReference type="InterPro" id="IPR006116">
    <property type="entry name" value="NT_2-5OAS_ClassI-CCAase"/>
</dbReference>
<dbReference type="Proteomes" id="UP000694545">
    <property type="component" value="Unplaced"/>
</dbReference>
<dbReference type="GO" id="GO:0005829">
    <property type="term" value="C:cytosol"/>
    <property type="evidence" value="ECO:0007669"/>
    <property type="project" value="TreeGrafter"/>
</dbReference>
<dbReference type="FunFam" id="3.10.20.90:FF:000205">
    <property type="entry name" value="2'-5'-oligoadenylate synthase-like protein 2"/>
    <property type="match status" value="1"/>
</dbReference>
<dbReference type="GO" id="GO:0005524">
    <property type="term" value="F:ATP binding"/>
    <property type="evidence" value="ECO:0007669"/>
    <property type="project" value="UniProtKB-KW"/>
</dbReference>
<dbReference type="GO" id="GO:0005654">
    <property type="term" value="C:nucleoplasm"/>
    <property type="evidence" value="ECO:0007669"/>
    <property type="project" value="TreeGrafter"/>
</dbReference>
<dbReference type="PRINTS" id="PR00348">
    <property type="entry name" value="UBIQUITIN"/>
</dbReference>
<dbReference type="SUPFAM" id="SSF54236">
    <property type="entry name" value="Ubiquitin-like"/>
    <property type="match status" value="1"/>
</dbReference>
<dbReference type="AlphaFoldDB" id="A0A8D2LF31"/>
<dbReference type="InterPro" id="IPR019956">
    <property type="entry name" value="Ubiquitin_dom"/>
</dbReference>
<keyword evidence="8" id="KW-1185">Reference proteome</keyword>
<dbReference type="CDD" id="cd05400">
    <property type="entry name" value="NT_2-5OAS_ClassI-CCAase"/>
    <property type="match status" value="1"/>
</dbReference>
<accession>A0A8D2LF31</accession>
<dbReference type="InterPro" id="IPR043519">
    <property type="entry name" value="NT_sf"/>
</dbReference>
<dbReference type="CDD" id="cd17039">
    <property type="entry name" value="Ubl_ubiquitin_like"/>
    <property type="match status" value="1"/>
</dbReference>
<reference evidence="7" key="1">
    <citation type="submission" date="2025-08" db="UniProtKB">
        <authorList>
            <consortium name="Ensembl"/>
        </authorList>
    </citation>
    <scope>IDENTIFICATION</scope>
</reference>
<dbReference type="GO" id="GO:0003725">
    <property type="term" value="F:double-stranded RNA binding"/>
    <property type="evidence" value="ECO:0007669"/>
    <property type="project" value="TreeGrafter"/>
</dbReference>
<feature type="domain" description="Ubiquitin-like" evidence="6">
    <location>
        <begin position="435"/>
        <end position="510"/>
    </location>
</feature>
<keyword evidence="3" id="KW-0391">Immunity</keyword>
<dbReference type="SUPFAM" id="SSF81631">
    <property type="entry name" value="PAP/OAS1 substrate-binding domain"/>
    <property type="match status" value="1"/>
</dbReference>
<dbReference type="Gene3D" id="3.10.20.90">
    <property type="entry name" value="Phosphatidylinositol 3-kinase Catalytic Subunit, Chain A, domain 1"/>
    <property type="match status" value="1"/>
</dbReference>
<dbReference type="Pfam" id="PF10421">
    <property type="entry name" value="OAS1_C"/>
    <property type="match status" value="1"/>
</dbReference>
<dbReference type="GeneID" id="123034202"/>
<keyword evidence="2" id="KW-0399">Innate immunity</keyword>
<dbReference type="InterPro" id="IPR018952">
    <property type="entry name" value="2-5-oligoAdlate_synth_1_dom2/C"/>
</dbReference>
<dbReference type="GO" id="GO:0051607">
    <property type="term" value="P:defense response to virus"/>
    <property type="evidence" value="ECO:0007669"/>
    <property type="project" value="UniProtKB-KW"/>
</dbReference>
<organism evidence="7 8">
    <name type="scientific">Varanus komodoensis</name>
    <name type="common">Komodo dragon</name>
    <dbReference type="NCBI Taxonomy" id="61221"/>
    <lineage>
        <taxon>Eukaryota</taxon>
        <taxon>Metazoa</taxon>
        <taxon>Chordata</taxon>
        <taxon>Craniata</taxon>
        <taxon>Vertebrata</taxon>
        <taxon>Euteleostomi</taxon>
        <taxon>Lepidosauria</taxon>
        <taxon>Squamata</taxon>
        <taxon>Bifurcata</taxon>
        <taxon>Unidentata</taxon>
        <taxon>Episquamata</taxon>
        <taxon>Toxicofera</taxon>
        <taxon>Anguimorpha</taxon>
        <taxon>Paleoanguimorpha</taxon>
        <taxon>Varanoidea</taxon>
        <taxon>Varanidae</taxon>
        <taxon>Varanus</taxon>
    </lineage>
</organism>
<dbReference type="SMART" id="SM00213">
    <property type="entry name" value="UBQ"/>
    <property type="match status" value="2"/>
</dbReference>
<dbReference type="InterPro" id="IPR002934">
    <property type="entry name" value="Polymerase_NTP_transf_dom"/>
</dbReference>
<evidence type="ECO:0000256" key="4">
    <source>
        <dbReference type="ARBA" id="ARBA00022884"/>
    </source>
</evidence>
<dbReference type="InterPro" id="IPR000626">
    <property type="entry name" value="Ubiquitin-like_dom"/>
</dbReference>
<dbReference type="Ensembl" id="ENSVKKT00000021706.1">
    <property type="protein sequence ID" value="ENSVKKP00000021179.1"/>
    <property type="gene ID" value="ENSVKKG00000014219.1"/>
</dbReference>
<dbReference type="Pfam" id="PF14560">
    <property type="entry name" value="Ubiquitin_2"/>
    <property type="match status" value="1"/>
</dbReference>
<dbReference type="OrthoDB" id="1885901at2759"/>
<evidence type="ECO:0000256" key="3">
    <source>
        <dbReference type="ARBA" id="ARBA00022859"/>
    </source>
</evidence>
<evidence type="ECO:0000313" key="8">
    <source>
        <dbReference type="Proteomes" id="UP000694545"/>
    </source>
</evidence>
<dbReference type="Gene3D" id="3.30.460.10">
    <property type="entry name" value="Beta Polymerase, domain 2"/>
    <property type="match status" value="1"/>
</dbReference>
<keyword evidence="4" id="KW-0694">RNA-binding</keyword>
<protein>
    <recommendedName>
        <fullName evidence="6">Ubiquitin-like domain-containing protein</fullName>
    </recommendedName>
</protein>
<dbReference type="Gene3D" id="1.10.1410.20">
    <property type="entry name" value="2'-5'-oligoadenylate synthetase 1, domain 2"/>
    <property type="match status" value="1"/>
</dbReference>
<evidence type="ECO:0000256" key="1">
    <source>
        <dbReference type="ARBA" id="ARBA00009526"/>
    </source>
</evidence>
<dbReference type="FunFam" id="1.10.1410.20:FF:000001">
    <property type="entry name" value="2'-5'-oligoadenylate synthetase 1"/>
    <property type="match status" value="1"/>
</dbReference>
<dbReference type="PROSITE" id="PS50053">
    <property type="entry name" value="UBIQUITIN_2"/>
    <property type="match status" value="1"/>
</dbReference>
<dbReference type="PANTHER" id="PTHR11258">
    <property type="entry name" value="2-5 OLIGOADENYLATE SYNTHETASE"/>
    <property type="match status" value="1"/>
</dbReference>
<dbReference type="GO" id="GO:0016020">
    <property type="term" value="C:membrane"/>
    <property type="evidence" value="ECO:0007669"/>
    <property type="project" value="TreeGrafter"/>
</dbReference>
<dbReference type="PANTHER" id="PTHR11258:SF7">
    <property type="entry name" value="2'-5'-OLIGOADENYLATE SYNTHASE-LIKE PROTEIN 2"/>
    <property type="match status" value="1"/>
</dbReference>
<gene>
    <name evidence="7" type="primary">LOC123034202</name>
</gene>
<evidence type="ECO:0000256" key="2">
    <source>
        <dbReference type="ARBA" id="ARBA00022588"/>
    </source>
</evidence>
<evidence type="ECO:0000313" key="7">
    <source>
        <dbReference type="Ensembl" id="ENSVKKP00000021179.1"/>
    </source>
</evidence>
<reference evidence="7" key="2">
    <citation type="submission" date="2025-09" db="UniProtKB">
        <authorList>
            <consortium name="Ensembl"/>
        </authorList>
    </citation>
    <scope>IDENTIFICATION</scope>
</reference>
<comment type="similarity">
    <text evidence="1">Belongs to the 2-5A synthase family.</text>
</comment>
<evidence type="ECO:0000259" key="6">
    <source>
        <dbReference type="PROSITE" id="PS50053"/>
    </source>
</evidence>
<dbReference type="OMA" id="RDYEDIC"/>
<name>A0A8D2LF31_VARKO</name>